<dbReference type="Proteomes" id="UP000652153">
    <property type="component" value="Unassembled WGS sequence"/>
</dbReference>
<reference evidence="2" key="1">
    <citation type="journal article" date="2019" name="Int. J. Syst. Evol. Microbiol.">
        <title>The Global Catalogue of Microorganisms (GCM) 10K type strain sequencing project: providing services to taxonomists for standard genome sequencing and annotation.</title>
        <authorList>
            <consortium name="The Broad Institute Genomics Platform"/>
            <consortium name="The Broad Institute Genome Sequencing Center for Infectious Disease"/>
            <person name="Wu L."/>
            <person name="Ma J."/>
        </authorList>
    </citation>
    <scope>NUCLEOTIDE SEQUENCE [LARGE SCALE GENOMIC DNA]</scope>
    <source>
        <strain evidence="2">CGMCC 1.12770</strain>
    </source>
</reference>
<sequence length="82" mass="9134">MAVRIDGTLTLLFTHLLSGDIPQPLCANDPQKRYLGENGVNEAVLTEYLQNKAPANRYIFSIAVQGQISSPEIVRIVDFFKL</sequence>
<organism evidence="1 2">
    <name type="scientific">Paenibacillus silvae</name>
    <dbReference type="NCBI Taxonomy" id="1325358"/>
    <lineage>
        <taxon>Bacteria</taxon>
        <taxon>Bacillati</taxon>
        <taxon>Bacillota</taxon>
        <taxon>Bacilli</taxon>
        <taxon>Bacillales</taxon>
        <taxon>Paenibacillaceae</taxon>
        <taxon>Paenibacillus</taxon>
    </lineage>
</organism>
<proteinExistence type="predicted"/>
<keyword evidence="2" id="KW-1185">Reference proteome</keyword>
<evidence type="ECO:0000313" key="1">
    <source>
        <dbReference type="EMBL" id="GGH66596.1"/>
    </source>
</evidence>
<name>A0ABQ1ZJE2_9BACL</name>
<accession>A0ABQ1ZJE2</accession>
<protein>
    <submittedName>
        <fullName evidence="1">Uncharacterized protein</fullName>
    </submittedName>
</protein>
<dbReference type="EMBL" id="BMFU01000009">
    <property type="protein sequence ID" value="GGH66596.1"/>
    <property type="molecule type" value="Genomic_DNA"/>
</dbReference>
<comment type="caution">
    <text evidence="1">The sequence shown here is derived from an EMBL/GenBank/DDBJ whole genome shotgun (WGS) entry which is preliminary data.</text>
</comment>
<evidence type="ECO:0000313" key="2">
    <source>
        <dbReference type="Proteomes" id="UP000652153"/>
    </source>
</evidence>
<gene>
    <name evidence="1" type="ORF">GCM10008014_47160</name>
</gene>